<proteinExistence type="predicted"/>
<dbReference type="STRING" id="1081105.A0A166YKU5"/>
<name>A0A166YKU5_METRR</name>
<organism evidence="1 2">
    <name type="scientific">Metarhizium rileyi (strain RCEF 4871)</name>
    <name type="common">Nomuraea rileyi</name>
    <dbReference type="NCBI Taxonomy" id="1649241"/>
    <lineage>
        <taxon>Eukaryota</taxon>
        <taxon>Fungi</taxon>
        <taxon>Dikarya</taxon>
        <taxon>Ascomycota</taxon>
        <taxon>Pezizomycotina</taxon>
        <taxon>Sordariomycetes</taxon>
        <taxon>Hypocreomycetidae</taxon>
        <taxon>Hypocreales</taxon>
        <taxon>Clavicipitaceae</taxon>
        <taxon>Metarhizium</taxon>
    </lineage>
</organism>
<sequence length="249" mass="27816">MITDVDGEDKTTYRERIIRYIDSVFCEDLDQEAYCAFQGELSVTSDISSLLSNREQFSAAFDEEANFCAGATQIHTDSPTCVKYSLNKATQRKTMALVFYVTNYTTKAEDPVWTRVTTAAELLPAVSASRGPAKGGEDIGDNVEVIAYLLGYPTEFTNSSAWAFLNVSLLYWHVFRRWRHLRPESGTAVGDDPVDDSIVVEEAGERISYVEAYRGEVIGSLCLYDYTSLVKLRRTDKDETAASWGEGIL</sequence>
<evidence type="ECO:0000313" key="1">
    <source>
        <dbReference type="EMBL" id="OAA37013.1"/>
    </source>
</evidence>
<accession>A0A166YKU5</accession>
<keyword evidence="2" id="KW-1185">Reference proteome</keyword>
<evidence type="ECO:0000313" key="2">
    <source>
        <dbReference type="Proteomes" id="UP000243498"/>
    </source>
</evidence>
<reference evidence="1 2" key="1">
    <citation type="journal article" date="2016" name="Genome Biol. Evol.">
        <title>Divergent and convergent evolution of fungal pathogenicity.</title>
        <authorList>
            <person name="Shang Y."/>
            <person name="Xiao G."/>
            <person name="Zheng P."/>
            <person name="Cen K."/>
            <person name="Zhan S."/>
            <person name="Wang C."/>
        </authorList>
    </citation>
    <scope>NUCLEOTIDE SEQUENCE [LARGE SCALE GENOMIC DNA]</scope>
    <source>
        <strain evidence="1 2">RCEF 4871</strain>
    </source>
</reference>
<dbReference type="OrthoDB" id="4939608at2759"/>
<dbReference type="Proteomes" id="UP000243498">
    <property type="component" value="Unassembled WGS sequence"/>
</dbReference>
<protein>
    <submittedName>
        <fullName evidence="1">Uncharacterized protein</fullName>
    </submittedName>
</protein>
<dbReference type="EMBL" id="AZHC01000032">
    <property type="protein sequence ID" value="OAA37013.1"/>
    <property type="molecule type" value="Genomic_DNA"/>
</dbReference>
<comment type="caution">
    <text evidence="1">The sequence shown here is derived from an EMBL/GenBank/DDBJ whole genome shotgun (WGS) entry which is preliminary data.</text>
</comment>
<dbReference type="AlphaFoldDB" id="A0A166YKU5"/>
<gene>
    <name evidence="1" type="ORF">NOR_07289</name>
</gene>